<dbReference type="EMBL" id="QGDO01000001">
    <property type="protein sequence ID" value="PWJ44651.1"/>
    <property type="molecule type" value="Genomic_DNA"/>
</dbReference>
<keyword evidence="3" id="KW-1185">Reference proteome</keyword>
<name>A0A315ZGL0_SEDFL</name>
<dbReference type="Proteomes" id="UP000245535">
    <property type="component" value="Unassembled WGS sequence"/>
</dbReference>
<evidence type="ECO:0000313" key="3">
    <source>
        <dbReference type="Proteomes" id="UP000245535"/>
    </source>
</evidence>
<keyword evidence="1" id="KW-0175">Coiled coil</keyword>
<evidence type="ECO:0000256" key="1">
    <source>
        <dbReference type="SAM" id="Coils"/>
    </source>
</evidence>
<evidence type="ECO:0000313" key="2">
    <source>
        <dbReference type="EMBL" id="PWJ44651.1"/>
    </source>
</evidence>
<reference evidence="2 3" key="1">
    <citation type="submission" date="2018-03" db="EMBL/GenBank/DDBJ databases">
        <title>Genomic Encyclopedia of Archaeal and Bacterial Type Strains, Phase II (KMG-II): from individual species to whole genera.</title>
        <authorList>
            <person name="Goeker M."/>
        </authorList>
    </citation>
    <scope>NUCLEOTIDE SEQUENCE [LARGE SCALE GENOMIC DNA]</scope>
    <source>
        <strain evidence="2 3">DSM 28229</strain>
    </source>
</reference>
<accession>A0A315ZGL0</accession>
<protein>
    <submittedName>
        <fullName evidence="2">Uncharacterized protein</fullName>
    </submittedName>
</protein>
<comment type="caution">
    <text evidence="2">The sequence shown here is derived from an EMBL/GenBank/DDBJ whole genome shotgun (WGS) entry which is preliminary data.</text>
</comment>
<dbReference type="AlphaFoldDB" id="A0A315ZGL0"/>
<gene>
    <name evidence="2" type="ORF">BC781_1011022</name>
</gene>
<sequence>MLWNMRDKNDQKLKELFEKIQDEKTALRKLLKALKSTKQDQKSHISKGK</sequence>
<organism evidence="2 3">
    <name type="scientific">Sediminitomix flava</name>
    <dbReference type="NCBI Taxonomy" id="379075"/>
    <lineage>
        <taxon>Bacteria</taxon>
        <taxon>Pseudomonadati</taxon>
        <taxon>Bacteroidota</taxon>
        <taxon>Cytophagia</taxon>
        <taxon>Cytophagales</taxon>
        <taxon>Flammeovirgaceae</taxon>
        <taxon>Sediminitomix</taxon>
    </lineage>
</organism>
<feature type="coiled-coil region" evidence="1">
    <location>
        <begin position="13"/>
        <end position="40"/>
    </location>
</feature>
<proteinExistence type="predicted"/>